<gene>
    <name evidence="3 5" type="ORF">P152DRAFT_497203</name>
</gene>
<evidence type="ECO:0000313" key="4">
    <source>
        <dbReference type="Proteomes" id="UP000504638"/>
    </source>
</evidence>
<dbReference type="GO" id="GO:0005737">
    <property type="term" value="C:cytoplasm"/>
    <property type="evidence" value="ECO:0007669"/>
    <property type="project" value="TreeGrafter"/>
</dbReference>
<accession>A0A6G1FSN5</accession>
<keyword evidence="1" id="KW-0560">Oxidoreductase</keyword>
<feature type="domain" description="NADP-dependent oxidoreductase" evidence="2">
    <location>
        <begin position="21"/>
        <end position="318"/>
    </location>
</feature>
<dbReference type="PANTHER" id="PTHR43625:SF40">
    <property type="entry name" value="ALDO-KETO REDUCTASE YAKC [NADP(+)]"/>
    <property type="match status" value="1"/>
</dbReference>
<evidence type="ECO:0000313" key="5">
    <source>
        <dbReference type="RefSeq" id="XP_033530428.1"/>
    </source>
</evidence>
<dbReference type="InterPro" id="IPR023210">
    <property type="entry name" value="NADP_OxRdtase_dom"/>
</dbReference>
<dbReference type="PRINTS" id="PR00069">
    <property type="entry name" value="ALDKETRDTASE"/>
</dbReference>
<evidence type="ECO:0000313" key="3">
    <source>
        <dbReference type="EMBL" id="KAF1808797.1"/>
    </source>
</evidence>
<dbReference type="AlphaFoldDB" id="A0A6G1FSN5"/>
<keyword evidence="4" id="KW-1185">Reference proteome</keyword>
<dbReference type="GO" id="GO:0016491">
    <property type="term" value="F:oxidoreductase activity"/>
    <property type="evidence" value="ECO:0007669"/>
    <property type="project" value="UniProtKB-KW"/>
</dbReference>
<dbReference type="GeneID" id="54422834"/>
<dbReference type="InterPro" id="IPR050791">
    <property type="entry name" value="Aldo-Keto_reductase"/>
</dbReference>
<dbReference type="EMBL" id="ML975179">
    <property type="protein sequence ID" value="KAF1808797.1"/>
    <property type="molecule type" value="Genomic_DNA"/>
</dbReference>
<reference evidence="3 5" key="1">
    <citation type="submission" date="2020-01" db="EMBL/GenBank/DDBJ databases">
        <authorList>
            <consortium name="DOE Joint Genome Institute"/>
            <person name="Haridas S."/>
            <person name="Albert R."/>
            <person name="Binder M."/>
            <person name="Bloem J."/>
            <person name="Labutti K."/>
            <person name="Salamov A."/>
            <person name="Andreopoulos B."/>
            <person name="Baker S.E."/>
            <person name="Barry K."/>
            <person name="Bills G."/>
            <person name="Bluhm B.H."/>
            <person name="Cannon C."/>
            <person name="Castanera R."/>
            <person name="Culley D.E."/>
            <person name="Daum C."/>
            <person name="Ezra D."/>
            <person name="Gonzalez J.B."/>
            <person name="Henrissat B."/>
            <person name="Kuo A."/>
            <person name="Liang C."/>
            <person name="Lipzen A."/>
            <person name="Lutzoni F."/>
            <person name="Magnuson J."/>
            <person name="Mondo S."/>
            <person name="Nolan M."/>
            <person name="Ohm R."/>
            <person name="Pangilinan J."/>
            <person name="Park H.-J."/>
            <person name="Ramirez L."/>
            <person name="Alfaro M."/>
            <person name="Sun H."/>
            <person name="Tritt A."/>
            <person name="Yoshinaga Y."/>
            <person name="Zwiers L.-H."/>
            <person name="Turgeon B.G."/>
            <person name="Goodwin S.B."/>
            <person name="Spatafora J.W."/>
            <person name="Crous P.W."/>
            <person name="Grigoriev I.V."/>
        </authorList>
    </citation>
    <scope>NUCLEOTIDE SEQUENCE</scope>
    <source>
        <strain evidence="3 5">CBS 781.70</strain>
    </source>
</reference>
<sequence>MPSKPAPLRTLGKNGPAVPAMGFGLMGLSGIHGPRPSDEERFQVLDHAVELGSTFWDTANVYGDSEDLLSRWFARTGKRGEIFLASKFALIIGEGRGIKGVDSSGEYCKRACEASLKRLGTDYIDLYYAHRVNPKTPIEETMRAMAELKAEGKIRNIGLCGVSSNTLRRACAIAPVAAVQFEYSPFVLDIEQASSTHLLQTCRELGIAVVCYSPLGRGMLSEAFTAKGPSEAKDSRASRFPQFREENRDGNAKIVRQFKAFADKKGCSTSQLALAWILKQGDEMFPIPGTKRIKYLEENWGALDVQLTDDDAADVRRFVEGAELAGDAGPAASKAFAFVDTKEDAERPNERL</sequence>
<evidence type="ECO:0000259" key="2">
    <source>
        <dbReference type="Pfam" id="PF00248"/>
    </source>
</evidence>
<dbReference type="RefSeq" id="XP_033530428.1">
    <property type="nucleotide sequence ID" value="XM_033682264.1"/>
</dbReference>
<protein>
    <submittedName>
        <fullName evidence="3 5">Aldo/keto reductase</fullName>
    </submittedName>
</protein>
<dbReference type="OrthoDB" id="37537at2759"/>
<reference evidence="5" key="2">
    <citation type="submission" date="2020-04" db="EMBL/GenBank/DDBJ databases">
        <authorList>
            <consortium name="NCBI Genome Project"/>
        </authorList>
    </citation>
    <scope>NUCLEOTIDE SEQUENCE</scope>
    <source>
        <strain evidence="5">CBS 781.70</strain>
    </source>
</reference>
<name>A0A6G1FSN5_9PEZI</name>
<dbReference type="InterPro" id="IPR036812">
    <property type="entry name" value="NAD(P)_OxRdtase_dom_sf"/>
</dbReference>
<dbReference type="InterPro" id="IPR020471">
    <property type="entry name" value="AKR"/>
</dbReference>
<proteinExistence type="predicted"/>
<dbReference type="Gene3D" id="3.20.20.100">
    <property type="entry name" value="NADP-dependent oxidoreductase domain"/>
    <property type="match status" value="1"/>
</dbReference>
<reference evidence="5" key="3">
    <citation type="submission" date="2025-04" db="UniProtKB">
        <authorList>
            <consortium name="RefSeq"/>
        </authorList>
    </citation>
    <scope>IDENTIFICATION</scope>
    <source>
        <strain evidence="5">CBS 781.70</strain>
    </source>
</reference>
<dbReference type="Pfam" id="PF00248">
    <property type="entry name" value="Aldo_ket_red"/>
    <property type="match status" value="1"/>
</dbReference>
<dbReference type="SUPFAM" id="SSF51430">
    <property type="entry name" value="NAD(P)-linked oxidoreductase"/>
    <property type="match status" value="1"/>
</dbReference>
<organism evidence="3">
    <name type="scientific">Eremomyces bilateralis CBS 781.70</name>
    <dbReference type="NCBI Taxonomy" id="1392243"/>
    <lineage>
        <taxon>Eukaryota</taxon>
        <taxon>Fungi</taxon>
        <taxon>Dikarya</taxon>
        <taxon>Ascomycota</taxon>
        <taxon>Pezizomycotina</taxon>
        <taxon>Dothideomycetes</taxon>
        <taxon>Dothideomycetes incertae sedis</taxon>
        <taxon>Eremomycetales</taxon>
        <taxon>Eremomycetaceae</taxon>
        <taxon>Eremomyces</taxon>
    </lineage>
</organism>
<evidence type="ECO:0000256" key="1">
    <source>
        <dbReference type="ARBA" id="ARBA00023002"/>
    </source>
</evidence>
<dbReference type="PANTHER" id="PTHR43625">
    <property type="entry name" value="AFLATOXIN B1 ALDEHYDE REDUCTASE"/>
    <property type="match status" value="1"/>
</dbReference>
<dbReference type="Proteomes" id="UP000504638">
    <property type="component" value="Unplaced"/>
</dbReference>